<dbReference type="Proteomes" id="UP000010798">
    <property type="component" value="Chromosome"/>
</dbReference>
<dbReference type="HOGENOM" id="CLU_2358179_0_0_0"/>
<name>L0DKG3_SINAD</name>
<dbReference type="EMBL" id="CP003364">
    <property type="protein sequence ID" value="AGA29151.1"/>
    <property type="molecule type" value="Genomic_DNA"/>
</dbReference>
<dbReference type="KEGG" id="saci:Sinac_4996"/>
<sequence length="96" mass="10599">MPKMQAIMVRRFIEPLGQAGLGWSSSSSNQGSTVDGWTQPLMSRCSAIVSQRRHWCQLEGGGRMTFTQRHPIVLAPHYGHACRPAIMRYGATTPAT</sequence>
<dbReference type="AlphaFoldDB" id="L0DKG3"/>
<dbReference type="STRING" id="886293.Sinac_4996"/>
<evidence type="ECO:0000313" key="2">
    <source>
        <dbReference type="Proteomes" id="UP000010798"/>
    </source>
</evidence>
<organism evidence="1 2">
    <name type="scientific">Singulisphaera acidiphila (strain ATCC BAA-1392 / DSM 18658 / VKM B-2454 / MOB10)</name>
    <dbReference type="NCBI Taxonomy" id="886293"/>
    <lineage>
        <taxon>Bacteria</taxon>
        <taxon>Pseudomonadati</taxon>
        <taxon>Planctomycetota</taxon>
        <taxon>Planctomycetia</taxon>
        <taxon>Isosphaerales</taxon>
        <taxon>Isosphaeraceae</taxon>
        <taxon>Singulisphaera</taxon>
    </lineage>
</organism>
<accession>L0DKG3</accession>
<reference evidence="1 2" key="1">
    <citation type="submission" date="2012-02" db="EMBL/GenBank/DDBJ databases">
        <title>Complete sequence of chromosome of Singulisphaera acidiphila DSM 18658.</title>
        <authorList>
            <consortium name="US DOE Joint Genome Institute (JGI-PGF)"/>
            <person name="Lucas S."/>
            <person name="Copeland A."/>
            <person name="Lapidus A."/>
            <person name="Glavina del Rio T."/>
            <person name="Dalin E."/>
            <person name="Tice H."/>
            <person name="Bruce D."/>
            <person name="Goodwin L."/>
            <person name="Pitluck S."/>
            <person name="Peters L."/>
            <person name="Ovchinnikova G."/>
            <person name="Chertkov O."/>
            <person name="Kyrpides N."/>
            <person name="Mavromatis K."/>
            <person name="Ivanova N."/>
            <person name="Brettin T."/>
            <person name="Detter J.C."/>
            <person name="Han C."/>
            <person name="Larimer F."/>
            <person name="Land M."/>
            <person name="Hauser L."/>
            <person name="Markowitz V."/>
            <person name="Cheng J.-F."/>
            <person name="Hugenholtz P."/>
            <person name="Woyke T."/>
            <person name="Wu D."/>
            <person name="Tindall B."/>
            <person name="Pomrenke H."/>
            <person name="Brambilla E."/>
            <person name="Klenk H.-P."/>
            <person name="Eisen J.A."/>
        </authorList>
    </citation>
    <scope>NUCLEOTIDE SEQUENCE [LARGE SCALE GENOMIC DNA]</scope>
    <source>
        <strain evidence="2">ATCC BAA-1392 / DSM 18658 / VKM B-2454 / MOB10</strain>
    </source>
</reference>
<proteinExistence type="predicted"/>
<evidence type="ECO:0000313" key="1">
    <source>
        <dbReference type="EMBL" id="AGA29151.1"/>
    </source>
</evidence>
<protein>
    <submittedName>
        <fullName evidence="1">Uncharacterized protein</fullName>
    </submittedName>
</protein>
<keyword evidence="2" id="KW-1185">Reference proteome</keyword>
<gene>
    <name evidence="1" type="ordered locus">Sinac_4996</name>
</gene>